<sequence>MRKLVTEDRKAYLDDILKRITETLQLNDSRRQLVEERYKAVSTFIEESPGVFYDAKIYAQGSYRLGTTVKPRQGEEYDLDFVVQINKDWRKIPFQKIHKDFKELMESNGNWDKLVKEKSRCIRLDYADEFHMDIIPTCTENHLRDENRIMAPDKKERSWVISNPAGYAQWFEKKYISQTSIYLHNFYEGMEIRAAQELPKDDPNHLKQPLQHAVQLIKRYRDVYFDGKEKLAPSSIVLTTLVGQMYQGESSIYETINKIVERFDLAVMKDKRFFRQFHISNPVLSEEIFTKEWDDNPRLFQEFLLFMKSLREFWMQLNTFQGENLFELFKSNFGTGAFENAMKKQGEFVQRMRDKGLTGVQVGSGMASTVYGQDKQKDKPNKFHGGC</sequence>
<dbReference type="OrthoDB" id="661552at2"/>
<dbReference type="GO" id="GO:0051607">
    <property type="term" value="P:defense response to virus"/>
    <property type="evidence" value="ECO:0007669"/>
    <property type="project" value="UniProtKB-KW"/>
</dbReference>
<evidence type="ECO:0000313" key="2">
    <source>
        <dbReference type="EMBL" id="RUT78939.1"/>
    </source>
</evidence>
<dbReference type="InterPro" id="IPR006116">
    <property type="entry name" value="NT_2-5OAS_ClassI-CCAase"/>
</dbReference>
<dbReference type="GO" id="GO:0016779">
    <property type="term" value="F:nucleotidyltransferase activity"/>
    <property type="evidence" value="ECO:0007669"/>
    <property type="project" value="InterPro"/>
</dbReference>
<proteinExistence type="predicted"/>
<dbReference type="SUPFAM" id="SSF81301">
    <property type="entry name" value="Nucleotidyltransferase"/>
    <property type="match status" value="1"/>
</dbReference>
<protein>
    <submittedName>
        <fullName evidence="2">Nucleotidyltransferase</fullName>
    </submittedName>
</protein>
<dbReference type="InterPro" id="IPR043519">
    <property type="entry name" value="NT_sf"/>
</dbReference>
<dbReference type="CDD" id="cd05400">
    <property type="entry name" value="NT_2-5OAS_ClassI-CCAase"/>
    <property type="match status" value="1"/>
</dbReference>
<reference evidence="2 3" key="1">
    <citation type="submission" date="2018-11" db="EMBL/GenBank/DDBJ databases">
        <title>Parancylomarina longa gen. nov., sp. nov., isolated from sediments of southern Okinawa.</title>
        <authorList>
            <person name="Fu T."/>
        </authorList>
    </citation>
    <scope>NUCLEOTIDE SEQUENCE [LARGE SCALE GENOMIC DNA]</scope>
    <source>
        <strain evidence="2 3">T3-2 S1-C</strain>
    </source>
</reference>
<evidence type="ECO:0000256" key="1">
    <source>
        <dbReference type="ARBA" id="ARBA00023118"/>
    </source>
</evidence>
<comment type="caution">
    <text evidence="2">The sequence shown here is derived from an EMBL/GenBank/DDBJ whole genome shotgun (WGS) entry which is preliminary data.</text>
</comment>
<dbReference type="Proteomes" id="UP000282985">
    <property type="component" value="Unassembled WGS sequence"/>
</dbReference>
<keyword evidence="2" id="KW-0808">Transferase</keyword>
<gene>
    <name evidence="2" type="ORF">DLK05_05510</name>
</gene>
<keyword evidence="3" id="KW-1185">Reference proteome</keyword>
<organism evidence="2 3">
    <name type="scientific">Ancylomarina longa</name>
    <dbReference type="NCBI Taxonomy" id="2487017"/>
    <lineage>
        <taxon>Bacteria</taxon>
        <taxon>Pseudomonadati</taxon>
        <taxon>Bacteroidota</taxon>
        <taxon>Bacteroidia</taxon>
        <taxon>Marinilabiliales</taxon>
        <taxon>Marinifilaceae</taxon>
        <taxon>Ancylomarina</taxon>
    </lineage>
</organism>
<dbReference type="RefSeq" id="WP_127342996.1">
    <property type="nucleotide sequence ID" value="NZ_RJJX01000005.1"/>
</dbReference>
<name>A0A434AWY6_9BACT</name>
<accession>A0A434AWY6</accession>
<evidence type="ECO:0000313" key="3">
    <source>
        <dbReference type="Proteomes" id="UP000282985"/>
    </source>
</evidence>
<dbReference type="EMBL" id="RJJX01000005">
    <property type="protein sequence ID" value="RUT78939.1"/>
    <property type="molecule type" value="Genomic_DNA"/>
</dbReference>
<dbReference type="Pfam" id="PF18144">
    <property type="entry name" value="SMODS"/>
    <property type="match status" value="1"/>
</dbReference>
<dbReference type="AlphaFoldDB" id="A0A434AWY6"/>
<keyword evidence="1" id="KW-0051">Antiviral defense</keyword>